<dbReference type="InterPro" id="IPR008397">
    <property type="entry name" value="Alginate_lyase_dom"/>
</dbReference>
<evidence type="ECO:0000256" key="1">
    <source>
        <dbReference type="ARBA" id="ARBA00022729"/>
    </source>
</evidence>
<sequence length="358" mass="38151">MGVGMKKTVTSLFVALLLVQPAGASPLLSGASGSGCSLSLTRVGTLPVVVNVPDAYTANTPDPVTDAMKAWAEAVMRLGSNAKQSADAREKLHAALMTAANSNALSWPSNWSSGRDRPPSVIYHTMETLFPAIVAYGQNRSAFTEQERDIFEIWAGSIIDRLGKTDKIRSWKTDNKKYQFGALSAAYGVITGKQKFLSSGTKIYKSAIGSMRKDGSLPGDTERGGSSLHYSNLAIANLVAIAEYASDAGLDLYAYQSGGKSIHLAIQFLAAAQNDPNLIAGYARRTDQGTGSFDGFSAEKQDRRWAQGPDVLWGYSYIKRFGKTETGQALLAASPFLKSGKGGVHQQSGGNTRCFVNG</sequence>
<evidence type="ECO:0000256" key="3">
    <source>
        <dbReference type="SAM" id="SignalP"/>
    </source>
</evidence>
<feature type="signal peptide" evidence="3">
    <location>
        <begin position="1"/>
        <end position="24"/>
    </location>
</feature>
<evidence type="ECO:0000256" key="2">
    <source>
        <dbReference type="ARBA" id="ARBA00023239"/>
    </source>
</evidence>
<evidence type="ECO:0000313" key="5">
    <source>
        <dbReference type="EMBL" id="AWB47486.1"/>
    </source>
</evidence>
<dbReference type="GO" id="GO:0042597">
    <property type="term" value="C:periplasmic space"/>
    <property type="evidence" value="ECO:0007669"/>
    <property type="project" value="InterPro"/>
</dbReference>
<dbReference type="EMBL" id="CP028918">
    <property type="protein sequence ID" value="AWB47486.1"/>
    <property type="molecule type" value="Genomic_DNA"/>
</dbReference>
<keyword evidence="1 3" id="KW-0732">Signal</keyword>
<feature type="chain" id="PRO_5015645327" description="Alginate lyase domain-containing protein" evidence="3">
    <location>
        <begin position="25"/>
        <end position="358"/>
    </location>
</feature>
<keyword evidence="6" id="KW-1185">Reference proteome</keyword>
<dbReference type="Pfam" id="PF05426">
    <property type="entry name" value="Alginate_lyase"/>
    <property type="match status" value="1"/>
</dbReference>
<name>A0A2S0UI50_9RHOB</name>
<feature type="domain" description="Alginate lyase" evidence="4">
    <location>
        <begin position="63"/>
        <end position="277"/>
    </location>
</feature>
<dbReference type="AlphaFoldDB" id="A0A2S0UI50"/>
<proteinExistence type="predicted"/>
<reference evidence="5 6" key="1">
    <citation type="submission" date="2018-04" db="EMBL/GenBank/DDBJ databases">
        <title>Genome sequencing of Gemmobacter.</title>
        <authorList>
            <person name="Yi H."/>
            <person name="Baek M.-G."/>
        </authorList>
    </citation>
    <scope>NUCLEOTIDE SEQUENCE [LARGE SCALE GENOMIC DNA]</scope>
    <source>
        <strain evidence="5 6">HYN0069</strain>
    </source>
</reference>
<dbReference type="InterPro" id="IPR008929">
    <property type="entry name" value="Chondroitin_lyas"/>
</dbReference>
<organism evidence="5 6">
    <name type="scientific">Paragemmobacter aquarius</name>
    <dbReference type="NCBI Taxonomy" id="2169400"/>
    <lineage>
        <taxon>Bacteria</taxon>
        <taxon>Pseudomonadati</taxon>
        <taxon>Pseudomonadota</taxon>
        <taxon>Alphaproteobacteria</taxon>
        <taxon>Rhodobacterales</taxon>
        <taxon>Paracoccaceae</taxon>
        <taxon>Paragemmobacter</taxon>
    </lineage>
</organism>
<accession>A0A2S0UI50</accession>
<dbReference type="Proteomes" id="UP000244496">
    <property type="component" value="Chromosome"/>
</dbReference>
<keyword evidence="2" id="KW-0456">Lyase</keyword>
<dbReference type="GO" id="GO:0016829">
    <property type="term" value="F:lyase activity"/>
    <property type="evidence" value="ECO:0007669"/>
    <property type="project" value="UniProtKB-KW"/>
</dbReference>
<dbReference type="SUPFAM" id="SSF48230">
    <property type="entry name" value="Chondroitin AC/alginate lyase"/>
    <property type="match status" value="1"/>
</dbReference>
<evidence type="ECO:0000313" key="6">
    <source>
        <dbReference type="Proteomes" id="UP000244496"/>
    </source>
</evidence>
<evidence type="ECO:0000259" key="4">
    <source>
        <dbReference type="Pfam" id="PF05426"/>
    </source>
</evidence>
<protein>
    <recommendedName>
        <fullName evidence="4">Alginate lyase domain-containing protein</fullName>
    </recommendedName>
</protein>
<dbReference type="KEGG" id="geh:HYN69_02250"/>
<gene>
    <name evidence="5" type="ORF">HYN69_02250</name>
</gene>
<dbReference type="Gene3D" id="1.50.10.100">
    <property type="entry name" value="Chondroitin AC/alginate lyase"/>
    <property type="match status" value="1"/>
</dbReference>